<protein>
    <submittedName>
        <fullName evidence="1">Uncharacterized protein</fullName>
    </submittedName>
</protein>
<organism evidence="1">
    <name type="scientific">Anguilla anguilla</name>
    <name type="common">European freshwater eel</name>
    <name type="synonym">Muraena anguilla</name>
    <dbReference type="NCBI Taxonomy" id="7936"/>
    <lineage>
        <taxon>Eukaryota</taxon>
        <taxon>Metazoa</taxon>
        <taxon>Chordata</taxon>
        <taxon>Craniata</taxon>
        <taxon>Vertebrata</taxon>
        <taxon>Euteleostomi</taxon>
        <taxon>Actinopterygii</taxon>
        <taxon>Neopterygii</taxon>
        <taxon>Teleostei</taxon>
        <taxon>Anguilliformes</taxon>
        <taxon>Anguillidae</taxon>
        <taxon>Anguilla</taxon>
    </lineage>
</organism>
<reference evidence="1" key="2">
    <citation type="journal article" date="2015" name="Fish Shellfish Immunol.">
        <title>Early steps in the European eel (Anguilla anguilla)-Vibrio vulnificus interaction in the gills: Role of the RtxA13 toxin.</title>
        <authorList>
            <person name="Callol A."/>
            <person name="Pajuelo D."/>
            <person name="Ebbesson L."/>
            <person name="Teles M."/>
            <person name="MacKenzie S."/>
            <person name="Amaro C."/>
        </authorList>
    </citation>
    <scope>NUCLEOTIDE SEQUENCE</scope>
</reference>
<sequence length="43" mass="4945">MIWIPEPGMENTDLHRYLARLIGRGGNNQVCRKKTITQFQGSN</sequence>
<proteinExistence type="predicted"/>
<accession>A0A0E9QLT9</accession>
<evidence type="ECO:0000313" key="1">
    <source>
        <dbReference type="EMBL" id="JAH17275.1"/>
    </source>
</evidence>
<name>A0A0E9QLT9_ANGAN</name>
<dbReference type="EMBL" id="GBXM01091302">
    <property type="protein sequence ID" value="JAH17275.1"/>
    <property type="molecule type" value="Transcribed_RNA"/>
</dbReference>
<dbReference type="AlphaFoldDB" id="A0A0E9QLT9"/>
<reference evidence="1" key="1">
    <citation type="submission" date="2014-11" db="EMBL/GenBank/DDBJ databases">
        <authorList>
            <person name="Amaro Gonzalez C."/>
        </authorList>
    </citation>
    <scope>NUCLEOTIDE SEQUENCE</scope>
</reference>